<proteinExistence type="predicted"/>
<evidence type="ECO:0000313" key="8">
    <source>
        <dbReference type="Proteomes" id="UP000230750"/>
    </source>
</evidence>
<keyword evidence="5" id="KW-0732">Signal</keyword>
<comment type="subcellular location">
    <subcellularLocation>
        <location evidence="1">Membrane</location>
    </subcellularLocation>
</comment>
<evidence type="ECO:0000313" key="7">
    <source>
        <dbReference type="EMBL" id="PIK46052.1"/>
    </source>
</evidence>
<dbReference type="EMBL" id="MRZV01000669">
    <property type="protein sequence ID" value="PIK46052.1"/>
    <property type="molecule type" value="Genomic_DNA"/>
</dbReference>
<accession>A0A2G8KDJ2</accession>
<dbReference type="GO" id="GO:0005506">
    <property type="term" value="F:iron ion binding"/>
    <property type="evidence" value="ECO:0007669"/>
    <property type="project" value="InterPro"/>
</dbReference>
<dbReference type="PANTHER" id="PTHR11863">
    <property type="entry name" value="STEROL DESATURASE"/>
    <property type="match status" value="1"/>
</dbReference>
<feature type="signal peptide" evidence="5">
    <location>
        <begin position="1"/>
        <end position="25"/>
    </location>
</feature>
<dbReference type="GO" id="GO:0016020">
    <property type="term" value="C:membrane"/>
    <property type="evidence" value="ECO:0007669"/>
    <property type="project" value="UniProtKB-SubCell"/>
</dbReference>
<evidence type="ECO:0000256" key="1">
    <source>
        <dbReference type="ARBA" id="ARBA00004370"/>
    </source>
</evidence>
<dbReference type="GO" id="GO:0016491">
    <property type="term" value="F:oxidoreductase activity"/>
    <property type="evidence" value="ECO:0007669"/>
    <property type="project" value="InterPro"/>
</dbReference>
<feature type="chain" id="PRO_5013708208" evidence="5">
    <location>
        <begin position="26"/>
        <end position="92"/>
    </location>
</feature>
<sequence length="92" mass="11174">MWGILFFANHLVLIWAWAVARMLESYDVHSGYEFPFNPLHLIPFYAGTRFHDFHHKNFHGNYSSTFTWWDKLFGTDVQYKQFIEKQQVDKEK</sequence>
<dbReference type="Pfam" id="PF04116">
    <property type="entry name" value="FA_hydroxylase"/>
    <property type="match status" value="1"/>
</dbReference>
<evidence type="ECO:0000256" key="4">
    <source>
        <dbReference type="ARBA" id="ARBA00023136"/>
    </source>
</evidence>
<keyword evidence="4" id="KW-0472">Membrane</keyword>
<dbReference type="GO" id="GO:0008610">
    <property type="term" value="P:lipid biosynthetic process"/>
    <property type="evidence" value="ECO:0007669"/>
    <property type="project" value="InterPro"/>
</dbReference>
<evidence type="ECO:0000256" key="3">
    <source>
        <dbReference type="ARBA" id="ARBA00022989"/>
    </source>
</evidence>
<keyword evidence="2" id="KW-0812">Transmembrane</keyword>
<keyword evidence="3" id="KW-1133">Transmembrane helix</keyword>
<keyword evidence="8" id="KW-1185">Reference proteome</keyword>
<name>A0A2G8KDJ2_STIJA</name>
<feature type="domain" description="Fatty acid hydroxylase" evidence="6">
    <location>
        <begin position="4"/>
        <end position="75"/>
    </location>
</feature>
<dbReference type="OrthoDB" id="1658724at2759"/>
<protein>
    <submittedName>
        <fullName evidence="7">C-4 methylsterol oxidase-like</fullName>
    </submittedName>
</protein>
<evidence type="ECO:0000256" key="5">
    <source>
        <dbReference type="SAM" id="SignalP"/>
    </source>
</evidence>
<dbReference type="AlphaFoldDB" id="A0A2G8KDJ2"/>
<evidence type="ECO:0000256" key="2">
    <source>
        <dbReference type="ARBA" id="ARBA00022692"/>
    </source>
</evidence>
<dbReference type="InterPro" id="IPR050307">
    <property type="entry name" value="Sterol_Desaturase_Related"/>
</dbReference>
<reference evidence="7 8" key="1">
    <citation type="journal article" date="2017" name="PLoS Biol.">
        <title>The sea cucumber genome provides insights into morphological evolution and visceral regeneration.</title>
        <authorList>
            <person name="Zhang X."/>
            <person name="Sun L."/>
            <person name="Yuan J."/>
            <person name="Sun Y."/>
            <person name="Gao Y."/>
            <person name="Zhang L."/>
            <person name="Li S."/>
            <person name="Dai H."/>
            <person name="Hamel J.F."/>
            <person name="Liu C."/>
            <person name="Yu Y."/>
            <person name="Liu S."/>
            <person name="Lin W."/>
            <person name="Guo K."/>
            <person name="Jin S."/>
            <person name="Xu P."/>
            <person name="Storey K.B."/>
            <person name="Huan P."/>
            <person name="Zhang T."/>
            <person name="Zhou Y."/>
            <person name="Zhang J."/>
            <person name="Lin C."/>
            <person name="Li X."/>
            <person name="Xing L."/>
            <person name="Huo D."/>
            <person name="Sun M."/>
            <person name="Wang L."/>
            <person name="Mercier A."/>
            <person name="Li F."/>
            <person name="Yang H."/>
            <person name="Xiang J."/>
        </authorList>
    </citation>
    <scope>NUCLEOTIDE SEQUENCE [LARGE SCALE GENOMIC DNA]</scope>
    <source>
        <strain evidence="7">Shaxun</strain>
        <tissue evidence="7">Muscle</tissue>
    </source>
</reference>
<dbReference type="Proteomes" id="UP000230750">
    <property type="component" value="Unassembled WGS sequence"/>
</dbReference>
<evidence type="ECO:0000259" key="6">
    <source>
        <dbReference type="Pfam" id="PF04116"/>
    </source>
</evidence>
<comment type="caution">
    <text evidence="7">The sequence shown here is derived from an EMBL/GenBank/DDBJ whole genome shotgun (WGS) entry which is preliminary data.</text>
</comment>
<dbReference type="InterPro" id="IPR006694">
    <property type="entry name" value="Fatty_acid_hydroxylase"/>
</dbReference>
<organism evidence="7 8">
    <name type="scientific">Stichopus japonicus</name>
    <name type="common">Sea cucumber</name>
    <dbReference type="NCBI Taxonomy" id="307972"/>
    <lineage>
        <taxon>Eukaryota</taxon>
        <taxon>Metazoa</taxon>
        <taxon>Echinodermata</taxon>
        <taxon>Eleutherozoa</taxon>
        <taxon>Echinozoa</taxon>
        <taxon>Holothuroidea</taxon>
        <taxon>Aspidochirotacea</taxon>
        <taxon>Aspidochirotida</taxon>
        <taxon>Stichopodidae</taxon>
        <taxon>Apostichopus</taxon>
    </lineage>
</organism>
<dbReference type="STRING" id="307972.A0A2G8KDJ2"/>
<gene>
    <name evidence="7" type="ORF">BSL78_17093</name>
</gene>